<dbReference type="RefSeq" id="WP_102162746.1">
    <property type="nucleotide sequence ID" value="NZ_PNFZ01000007.1"/>
</dbReference>
<dbReference type="AlphaFoldDB" id="A0A2N6PFC5"/>
<dbReference type="PIRSF" id="PIRSF016660">
    <property type="entry name" value="YedI"/>
    <property type="match status" value="1"/>
</dbReference>
<comment type="caution">
    <text evidence="3">The sequence shown here is derived from an EMBL/GenBank/DDBJ whole genome shotgun (WGS) entry which is preliminary data.</text>
</comment>
<sequence length="355" mass="36601">MSGGIVALLDDIAAMARMAAASADDVAAATARASAKAAGVVVDDAAVTPQYVHGVSPARELPIIWKIALGSLRNKLLIILPAALLLSQFLPWVLTPLLMIGGCYLCFEGAEKVWEKIRGHHAEKGEPTQLQGEKSEKQVVTGAVRTDFILSTEIMVISLNEVASEPILNRTIILIAVAIGITVLVYGVVALLVKTDDIGLAMTQKDSAGTQKFGHFLVAAMPRVLDAISIIGTFAMLWVGGHILLVGTKDLGWDGLYSVVHHLEGYGAAVPAVGAVLGWLINTICSLILGLIVGLIIVGIMHLLPFGHGKKDDTHNAAAGAPASTGSAPGAPSGTDTAGGSHAAGDGPGAADESR</sequence>
<dbReference type="Pfam" id="PF05661">
    <property type="entry name" value="DUF808"/>
    <property type="match status" value="1"/>
</dbReference>
<protein>
    <submittedName>
        <fullName evidence="3">DUF808 domain-containing protein</fullName>
    </submittedName>
</protein>
<reference evidence="3 4" key="1">
    <citation type="submission" date="2017-09" db="EMBL/GenBank/DDBJ databases">
        <title>Bacterial strain isolated from the female urinary microbiota.</title>
        <authorList>
            <person name="Thomas-White K."/>
            <person name="Kumar N."/>
            <person name="Forster S."/>
            <person name="Putonti C."/>
            <person name="Lawley T."/>
            <person name="Wolfe A.J."/>
        </authorList>
    </citation>
    <scope>NUCLEOTIDE SEQUENCE [LARGE SCALE GENOMIC DNA]</scope>
    <source>
        <strain evidence="3 4">UMB0680</strain>
    </source>
</reference>
<dbReference type="EMBL" id="PNFZ01000007">
    <property type="protein sequence ID" value="PMB97397.1"/>
    <property type="molecule type" value="Genomic_DNA"/>
</dbReference>
<dbReference type="PANTHER" id="PTHR30503">
    <property type="entry name" value="INNER MEMBRANE PROTEIN YEDI"/>
    <property type="match status" value="1"/>
</dbReference>
<keyword evidence="4" id="KW-1185">Reference proteome</keyword>
<accession>A0A2N6PFC5</accession>
<evidence type="ECO:0000313" key="4">
    <source>
        <dbReference type="Proteomes" id="UP000235703"/>
    </source>
</evidence>
<organism evidence="3 4">
    <name type="scientific">Brevibacterium luteolum</name>
    <dbReference type="NCBI Taxonomy" id="199591"/>
    <lineage>
        <taxon>Bacteria</taxon>
        <taxon>Bacillati</taxon>
        <taxon>Actinomycetota</taxon>
        <taxon>Actinomycetes</taxon>
        <taxon>Micrococcales</taxon>
        <taxon>Brevibacteriaceae</taxon>
        <taxon>Brevibacterium</taxon>
    </lineage>
</organism>
<feature type="transmembrane region" description="Helical" evidence="2">
    <location>
        <begin position="213"/>
        <end position="239"/>
    </location>
</feature>
<dbReference type="OrthoDB" id="9814178at2"/>
<dbReference type="InterPro" id="IPR008526">
    <property type="entry name" value="YedI"/>
</dbReference>
<keyword evidence="2" id="KW-0472">Membrane</keyword>
<dbReference type="PANTHER" id="PTHR30503:SF3">
    <property type="entry name" value="INNER MEMBRANE PROTEIN YEDI"/>
    <property type="match status" value="1"/>
</dbReference>
<feature type="region of interest" description="Disordered" evidence="1">
    <location>
        <begin position="315"/>
        <end position="355"/>
    </location>
</feature>
<dbReference type="Proteomes" id="UP000235703">
    <property type="component" value="Unassembled WGS sequence"/>
</dbReference>
<evidence type="ECO:0000313" key="3">
    <source>
        <dbReference type="EMBL" id="PMB97397.1"/>
    </source>
</evidence>
<evidence type="ECO:0000256" key="1">
    <source>
        <dbReference type="SAM" id="MobiDB-lite"/>
    </source>
</evidence>
<feature type="transmembrane region" description="Helical" evidence="2">
    <location>
        <begin position="172"/>
        <end position="193"/>
    </location>
</feature>
<feature type="compositionally biased region" description="Low complexity" evidence="1">
    <location>
        <begin position="317"/>
        <end position="335"/>
    </location>
</feature>
<name>A0A2N6PFC5_9MICO</name>
<dbReference type="GO" id="GO:0005886">
    <property type="term" value="C:plasma membrane"/>
    <property type="evidence" value="ECO:0007669"/>
    <property type="project" value="TreeGrafter"/>
</dbReference>
<keyword evidence="2" id="KW-1133">Transmembrane helix</keyword>
<keyword evidence="2" id="KW-0812">Transmembrane</keyword>
<proteinExistence type="predicted"/>
<evidence type="ECO:0000256" key="2">
    <source>
        <dbReference type="SAM" id="Phobius"/>
    </source>
</evidence>
<gene>
    <name evidence="3" type="ORF">CJ198_11470</name>
</gene>
<feature type="transmembrane region" description="Helical" evidence="2">
    <location>
        <begin position="279"/>
        <end position="304"/>
    </location>
</feature>